<evidence type="ECO:0000313" key="1">
    <source>
        <dbReference type="EMBL" id="MPN51804.1"/>
    </source>
</evidence>
<comment type="caution">
    <text evidence="1">The sequence shown here is derived from an EMBL/GenBank/DDBJ whole genome shotgun (WGS) entry which is preliminary data.</text>
</comment>
<dbReference type="EMBL" id="VSSQ01117294">
    <property type="protein sequence ID" value="MPN51804.1"/>
    <property type="molecule type" value="Genomic_DNA"/>
</dbReference>
<reference evidence="1" key="1">
    <citation type="submission" date="2019-08" db="EMBL/GenBank/DDBJ databases">
        <authorList>
            <person name="Kucharzyk K."/>
            <person name="Murdoch R.W."/>
            <person name="Higgins S."/>
            <person name="Loffler F."/>
        </authorList>
    </citation>
    <scope>NUCLEOTIDE SEQUENCE</scope>
</reference>
<accession>A0A645ITT8</accession>
<dbReference type="AlphaFoldDB" id="A0A645ITT8"/>
<organism evidence="1">
    <name type="scientific">bioreactor metagenome</name>
    <dbReference type="NCBI Taxonomy" id="1076179"/>
    <lineage>
        <taxon>unclassified sequences</taxon>
        <taxon>metagenomes</taxon>
        <taxon>ecological metagenomes</taxon>
    </lineage>
</organism>
<name>A0A645ITT8_9ZZZZ</name>
<proteinExistence type="predicted"/>
<protein>
    <submittedName>
        <fullName evidence="1">Uncharacterized protein</fullName>
    </submittedName>
</protein>
<gene>
    <name evidence="1" type="ORF">SDC9_199453</name>
</gene>
<sequence>MRLAGSDAQIASRMVKRPQQAADTGIYRVFFPPFCPVAFTIDSGRADSFFLIHPAEADEGLYKRRTEKLP</sequence>